<sequence>MGNKRIILFFLPIALLLSIQFACAEKNNAKHVLSLQECISILLKNNLTLKDRHLTNEQIKLEVDRQRCFNRPQVQGDISFKDNYQVGSMIIPGETTPVSIGSNITSMATVNATQSIYDKRQHLQIEEQKQKVRLSEIKTSITTEDLIYQTGLLYFAINSTCEMEQVLKEQYQLQSSIMSETSARVHNGFALSTDLQQMQVELLDVKSKQASLEMEKIQLINKLKKNLNIDTSDTLVLSDNYKIESKKTLQYPDFYKLSTVQLLQQQKSIDSLNIRKTNALKSPTISLFANYGFQNISLELNDLISDKSCSDVGSVGIKLSIPIFTSGKINKEIAQHKLEFQKHEVEAKIAEEKTNYLNAKAKFYSNKKKLALSEKQKELSEEVLKVVDQRYKNGKVVITDLLKAQEDLLENRVRYTQKNYDLQSSILELLYCQGRIKEITL</sequence>
<dbReference type="Proteomes" id="UP000826212">
    <property type="component" value="Chromosome"/>
</dbReference>
<evidence type="ECO:0000313" key="2">
    <source>
        <dbReference type="Proteomes" id="UP000826212"/>
    </source>
</evidence>
<evidence type="ECO:0000313" key="1">
    <source>
        <dbReference type="EMBL" id="QZE13871.1"/>
    </source>
</evidence>
<proteinExistence type="predicted"/>
<organism evidence="1 2">
    <name type="scientific">Halosquirtibacter laminarini</name>
    <dbReference type="NCBI Taxonomy" id="3374600"/>
    <lineage>
        <taxon>Bacteria</taxon>
        <taxon>Pseudomonadati</taxon>
        <taxon>Bacteroidota</taxon>
        <taxon>Bacteroidia</taxon>
        <taxon>Marinilabiliales</taxon>
        <taxon>Prolixibacteraceae</taxon>
        <taxon>Halosquirtibacter</taxon>
    </lineage>
</organism>
<protein>
    <submittedName>
        <fullName evidence="1">TolC family protein</fullName>
    </submittedName>
</protein>
<keyword evidence="2" id="KW-1185">Reference proteome</keyword>
<reference evidence="1" key="1">
    <citation type="submission" date="2021-08" db="EMBL/GenBank/DDBJ databases">
        <title>Novel anaerobic bacterium isolated from sea squirt in East Sea, Republic of Korea.</title>
        <authorList>
            <person name="Nguyen T.H."/>
            <person name="Li Z."/>
            <person name="Lee Y.-J."/>
            <person name="Ko J."/>
            <person name="Kim S.-G."/>
        </authorList>
    </citation>
    <scope>NUCLEOTIDE SEQUENCE</scope>
    <source>
        <strain evidence="1">KCTC 25031</strain>
    </source>
</reference>
<dbReference type="EMBL" id="CP081303">
    <property type="protein sequence ID" value="QZE13871.1"/>
    <property type="molecule type" value="Genomic_DNA"/>
</dbReference>
<name>A0AC61NE67_9BACT</name>
<accession>A0AC61NE67</accession>
<gene>
    <name evidence="1" type="ORF">K4L44_15180</name>
</gene>